<sequence length="679" mass="77232">MGEGAQRREASYRSACTECARRKQKCNREWPCNGCQKRKVADKCRFKDTNQLATEKAVDRQRKNRLISKTSPDSIDSELEDTANEGINALGYMPSHLLFDLTSKYETMKATSQEFLKDPKSFPQLERALRIVPSKPYADILVQNFLNNVNYHYYIIYPPSFIEQYQRWWASRAEDRPLSVQWTCLLLTVCACASQYTDVELQSKLEAGLGDPIHRITEQYHEASRELASSVPLGHSHLINVQQLLHSCYWFKSEARFIECWHVLNSAIREAQELSVHKETKAGPMPEFELEMRRRIWCILDTWDWQISTLLGRPLIIDRSDCEVDLPTLSLEGYQHSPLAHMKIQSGLIRQISAKFGHTKDITAHADVQEYQRIVETWISSFPPPLSVHNPDRSLDASCPWIILHRHLIRTVAFTMLLQPIRGFLTKPFAIRSLEAELQIRSDGISYCLELMTSLHGLFDHVYPRDANYHFVLFCIFDISTVLCSAVLHDEQHTLPRREDVYKAIDEAHAILQSMRMVTKSAKASYGILTRIVHRLPRTSRTYSMTSKSPEAVVPQVPEAATSPQVTLPVTAPYPHNSPPTTTFSPSPINIPTPGITPPVYSLSNVPTIAGDFAVPAAYNGLSQCGNWQPQLYMQDPATFAPTHVSAQDTMFANISDEELGELANVWNYQSLDFSFISS</sequence>
<dbReference type="SMART" id="SM00906">
    <property type="entry name" value="Fungal_trans"/>
    <property type="match status" value="1"/>
</dbReference>
<dbReference type="InterPro" id="IPR036864">
    <property type="entry name" value="Zn2-C6_fun-type_DNA-bd_sf"/>
</dbReference>
<evidence type="ECO:0000313" key="6">
    <source>
        <dbReference type="Proteomes" id="UP000253153"/>
    </source>
</evidence>
<dbReference type="InterPro" id="IPR050613">
    <property type="entry name" value="Sec_Metabolite_Reg"/>
</dbReference>
<gene>
    <name evidence="5" type="ORF">FIESC28_08943</name>
</gene>
<dbReference type="GO" id="GO:0008270">
    <property type="term" value="F:zinc ion binding"/>
    <property type="evidence" value="ECO:0007669"/>
    <property type="project" value="InterPro"/>
</dbReference>
<dbReference type="PROSITE" id="PS00463">
    <property type="entry name" value="ZN2_CY6_FUNGAL_1"/>
    <property type="match status" value="1"/>
</dbReference>
<evidence type="ECO:0000256" key="1">
    <source>
        <dbReference type="ARBA" id="ARBA00004123"/>
    </source>
</evidence>
<dbReference type="Pfam" id="PF00172">
    <property type="entry name" value="Zn_clus"/>
    <property type="match status" value="1"/>
</dbReference>
<dbReference type="AlphaFoldDB" id="A0A366R3A1"/>
<accession>A0A366R3A1</accession>
<dbReference type="GO" id="GO:0000981">
    <property type="term" value="F:DNA-binding transcription factor activity, RNA polymerase II-specific"/>
    <property type="evidence" value="ECO:0007669"/>
    <property type="project" value="InterPro"/>
</dbReference>
<proteinExistence type="predicted"/>
<feature type="domain" description="Zn(2)-C6 fungal-type" evidence="4">
    <location>
        <begin position="15"/>
        <end position="46"/>
    </location>
</feature>
<dbReference type="OrthoDB" id="5344325at2759"/>
<dbReference type="GeneID" id="41998376"/>
<dbReference type="EMBL" id="QKXC01000212">
    <property type="protein sequence ID" value="RBR11609.1"/>
    <property type="molecule type" value="Genomic_DNA"/>
</dbReference>
<keyword evidence="3" id="KW-0539">Nucleus</keyword>
<dbReference type="RefSeq" id="XP_031012868.1">
    <property type="nucleotide sequence ID" value="XM_031163080.1"/>
</dbReference>
<dbReference type="Pfam" id="PF04082">
    <property type="entry name" value="Fungal_trans"/>
    <property type="match status" value="1"/>
</dbReference>
<dbReference type="PROSITE" id="PS50048">
    <property type="entry name" value="ZN2_CY6_FUNGAL_2"/>
    <property type="match status" value="1"/>
</dbReference>
<comment type="caution">
    <text evidence="5">The sequence shown here is derived from an EMBL/GenBank/DDBJ whole genome shotgun (WGS) entry which is preliminary data.</text>
</comment>
<protein>
    <recommendedName>
        <fullName evidence="4">Zn(2)-C6 fungal-type domain-containing protein</fullName>
    </recommendedName>
</protein>
<keyword evidence="2" id="KW-0479">Metal-binding</keyword>
<evidence type="ECO:0000259" key="4">
    <source>
        <dbReference type="PROSITE" id="PS50048"/>
    </source>
</evidence>
<organism evidence="5 6">
    <name type="scientific">Fusarium coffeatum</name>
    <dbReference type="NCBI Taxonomy" id="231269"/>
    <lineage>
        <taxon>Eukaryota</taxon>
        <taxon>Fungi</taxon>
        <taxon>Dikarya</taxon>
        <taxon>Ascomycota</taxon>
        <taxon>Pezizomycotina</taxon>
        <taxon>Sordariomycetes</taxon>
        <taxon>Hypocreomycetidae</taxon>
        <taxon>Hypocreales</taxon>
        <taxon>Nectriaceae</taxon>
        <taxon>Fusarium</taxon>
        <taxon>Fusarium incarnatum-equiseti species complex</taxon>
    </lineage>
</organism>
<dbReference type="SMART" id="SM00066">
    <property type="entry name" value="GAL4"/>
    <property type="match status" value="1"/>
</dbReference>
<dbReference type="InterPro" id="IPR007219">
    <property type="entry name" value="XnlR_reg_dom"/>
</dbReference>
<dbReference type="CDD" id="cd12148">
    <property type="entry name" value="fungal_TF_MHR"/>
    <property type="match status" value="1"/>
</dbReference>
<dbReference type="GO" id="GO:0006351">
    <property type="term" value="P:DNA-templated transcription"/>
    <property type="evidence" value="ECO:0007669"/>
    <property type="project" value="InterPro"/>
</dbReference>
<dbReference type="GO" id="GO:0005634">
    <property type="term" value="C:nucleus"/>
    <property type="evidence" value="ECO:0007669"/>
    <property type="project" value="UniProtKB-SubCell"/>
</dbReference>
<dbReference type="PANTHER" id="PTHR31001">
    <property type="entry name" value="UNCHARACTERIZED TRANSCRIPTIONAL REGULATORY PROTEIN"/>
    <property type="match status" value="1"/>
</dbReference>
<dbReference type="SUPFAM" id="SSF57701">
    <property type="entry name" value="Zn2/Cys6 DNA-binding domain"/>
    <property type="match status" value="1"/>
</dbReference>
<keyword evidence="6" id="KW-1185">Reference proteome</keyword>
<reference evidence="5 6" key="1">
    <citation type="submission" date="2018-06" db="EMBL/GenBank/DDBJ databases">
        <title>Fusarium incarnatum-equiseti species complex species 28.</title>
        <authorList>
            <person name="Gardiner D.M."/>
        </authorList>
    </citation>
    <scope>NUCLEOTIDE SEQUENCE [LARGE SCALE GENOMIC DNA]</scope>
    <source>
        <strain evidence="5 6">FIESC_28</strain>
    </source>
</reference>
<dbReference type="CDD" id="cd00067">
    <property type="entry name" value="GAL4"/>
    <property type="match status" value="1"/>
</dbReference>
<dbReference type="Proteomes" id="UP000253153">
    <property type="component" value="Unassembled WGS sequence"/>
</dbReference>
<dbReference type="PANTHER" id="PTHR31001:SF84">
    <property type="entry name" value="FUNGAL SPECIFIC TRANSCRIPTION FACTOR"/>
    <property type="match status" value="1"/>
</dbReference>
<evidence type="ECO:0000256" key="2">
    <source>
        <dbReference type="ARBA" id="ARBA00022723"/>
    </source>
</evidence>
<dbReference type="InterPro" id="IPR001138">
    <property type="entry name" value="Zn2Cys6_DnaBD"/>
</dbReference>
<evidence type="ECO:0000256" key="3">
    <source>
        <dbReference type="ARBA" id="ARBA00023242"/>
    </source>
</evidence>
<dbReference type="GO" id="GO:0003677">
    <property type="term" value="F:DNA binding"/>
    <property type="evidence" value="ECO:0007669"/>
    <property type="project" value="InterPro"/>
</dbReference>
<comment type="subcellular location">
    <subcellularLocation>
        <location evidence="1">Nucleus</location>
    </subcellularLocation>
</comment>
<dbReference type="Gene3D" id="4.10.240.10">
    <property type="entry name" value="Zn(2)-C6 fungal-type DNA-binding domain"/>
    <property type="match status" value="1"/>
</dbReference>
<name>A0A366R3A1_9HYPO</name>
<evidence type="ECO:0000313" key="5">
    <source>
        <dbReference type="EMBL" id="RBR11609.1"/>
    </source>
</evidence>